<evidence type="ECO:0000256" key="2">
    <source>
        <dbReference type="ARBA" id="ARBA00022618"/>
    </source>
</evidence>
<evidence type="ECO:0000256" key="5">
    <source>
        <dbReference type="SAM" id="MobiDB-lite"/>
    </source>
</evidence>
<accession>A0A8S9ZU51</accession>
<dbReference type="GO" id="GO:0070979">
    <property type="term" value="P:protein K11-linked ubiquitination"/>
    <property type="evidence" value="ECO:0007669"/>
    <property type="project" value="TreeGrafter"/>
</dbReference>
<gene>
    <name evidence="6" type="ORF">Mgra_00004107</name>
</gene>
<comment type="caution">
    <text evidence="6">The sequence shown here is derived from an EMBL/GenBank/DDBJ whole genome shotgun (WGS) entry which is preliminary data.</text>
</comment>
<sequence>MSIDLDVQMIVPQQSESKLPFFKDVSVIINHFVKNGVLIKRVEAFKREAAVFNGTGNQIITRYKTEFDILNAFFVTFTPKTPEDYLCLIGNDQIDFYSQDANFGMCCPIALPFKICRAHPCNFGVVLERSSFPGECGNPPGAAQLFSLTHPYNEIMPILCKFKGDSDCHYAFRSKRIAVVSKDIAANWTASFSGPIDFLMCYDFDERRNHLFLIRKCTKEERIAAKNDLGVLNSSALMHTPSTVRSFYSPNFFNRRFAENRLAAIGLRNSQMVTDTNLHQSPAGCFNNLLFANSNGSSQLNPLSQTTSASISNTAPSKTPISRRITRSMAAAVATGDFSNPSFGMGALSSADKSGSFHRSLEHNAALNRMRLKQKRAIAAGNNVTGNAYVNSTPRLAHSFAAVDMDDLLSFGGRETDEEPPSPLNMAVEFCLDWLWSEPLPLPIEDPIVTRSGSISSVGTEKVAQKLQTLQVSSSASSHSDESTHKINNADRMASTSFISRQALTRSERCIVFHIPSDRRVIVLNIHFPKALEDSSRSIPEPVITENGGPSCFIRGDSAVPFLHAPFFMVLLNFSFTDSPTAFTIALYTGCTKIANIALNIGIPNTICNTLLRLLPGGLCATGYNQYEIGIFVGTEYDARAHHINEDDAFISSTFRHFSYKIQLGFNSRLANRCLMEICEWIGTARQIQFLSRLFCSNPWKIIKEAQKIPFVDEVPTECIELALLFEHVFEDFCYDTKEMPFHNLLLRIRSNEEDGEEREAKRIRQNTQNIEDLLNNDHYWLLLRNDRQIALDAMSLMDNLRGIKFMNERILERIRKIIFHSSRPRLANFSFNNKKRNTDKVIDDAYKWISSPIWTNDLRVHNVQQMLDSSQPILIPSKDLGHTLNEVHQREQHEQFLLSVAIRTVTRPFGKAAVNFRIRHAFKESGTAPETKLIKDEGIINNKNFVSIKHSQMGLRPICLNGRVHPGWHQVDFPLNDTNPSHKLAMDWANFYNGLAHGFSYCGGFSAHIFSSINKEDGCNDNQLSTTERAGLFLAAGLTGCVRNTMNLYDIHALLTQNDKHLIIALLIGCAAAYRGTSEVHIYKMIAAHLPFLLQPTLVEFKIELSIQTSAIFSLGLLFAETANHNVSSKLLNQISLEVPCESDQAFERYSFVLTAGMAIGLINLGKGKEITDTEIPISSTPSLKERLIKLLNGGERRLAYLSYDRVECSGMCIGNCANNNGGDLICYIH</sequence>
<keyword evidence="4" id="KW-0131">Cell cycle</keyword>
<organism evidence="6 7">
    <name type="scientific">Meloidogyne graminicola</name>
    <dbReference type="NCBI Taxonomy" id="189291"/>
    <lineage>
        <taxon>Eukaryota</taxon>
        <taxon>Metazoa</taxon>
        <taxon>Ecdysozoa</taxon>
        <taxon>Nematoda</taxon>
        <taxon>Chromadorea</taxon>
        <taxon>Rhabditida</taxon>
        <taxon>Tylenchina</taxon>
        <taxon>Tylenchomorpha</taxon>
        <taxon>Tylenchoidea</taxon>
        <taxon>Meloidogynidae</taxon>
        <taxon>Meloidogyninae</taxon>
        <taxon>Meloidogyne</taxon>
    </lineage>
</organism>
<dbReference type="Proteomes" id="UP000605970">
    <property type="component" value="Unassembled WGS sequence"/>
</dbReference>
<dbReference type="PANTHER" id="PTHR12827">
    <property type="entry name" value="MEIOTIC CHECKPOINT REGULATOR TSG24 FAMILY MEMBER"/>
    <property type="match status" value="1"/>
</dbReference>
<evidence type="ECO:0000256" key="3">
    <source>
        <dbReference type="ARBA" id="ARBA00022776"/>
    </source>
</evidence>
<evidence type="ECO:0000313" key="6">
    <source>
        <dbReference type="EMBL" id="KAF7636520.1"/>
    </source>
</evidence>
<dbReference type="AlphaFoldDB" id="A0A8S9ZU51"/>
<dbReference type="InterPro" id="IPR024990">
    <property type="entry name" value="Apc1"/>
</dbReference>
<dbReference type="OrthoDB" id="26401at2759"/>
<dbReference type="GO" id="GO:0007091">
    <property type="term" value="P:metaphase/anaphase transition of mitotic cell cycle"/>
    <property type="evidence" value="ECO:0007669"/>
    <property type="project" value="TreeGrafter"/>
</dbReference>
<dbReference type="GO" id="GO:0051301">
    <property type="term" value="P:cell division"/>
    <property type="evidence" value="ECO:0007669"/>
    <property type="project" value="UniProtKB-KW"/>
</dbReference>
<keyword evidence="7" id="KW-1185">Reference proteome</keyword>
<evidence type="ECO:0008006" key="8">
    <source>
        <dbReference type="Google" id="ProtNLM"/>
    </source>
</evidence>
<feature type="region of interest" description="Disordered" evidence="5">
    <location>
        <begin position="301"/>
        <end position="322"/>
    </location>
</feature>
<keyword evidence="2" id="KW-0132">Cell division</keyword>
<protein>
    <recommendedName>
        <fullName evidence="8">Anaphase-promoting complex subunit 1</fullName>
    </recommendedName>
</protein>
<dbReference type="EMBL" id="JABEBT010000029">
    <property type="protein sequence ID" value="KAF7636520.1"/>
    <property type="molecule type" value="Genomic_DNA"/>
</dbReference>
<evidence type="ECO:0000256" key="4">
    <source>
        <dbReference type="ARBA" id="ARBA00023306"/>
    </source>
</evidence>
<evidence type="ECO:0000256" key="1">
    <source>
        <dbReference type="ARBA" id="ARBA00010547"/>
    </source>
</evidence>
<feature type="compositionally biased region" description="Polar residues" evidence="5">
    <location>
        <begin position="301"/>
        <end position="320"/>
    </location>
</feature>
<dbReference type="PANTHER" id="PTHR12827:SF3">
    <property type="entry name" value="ANAPHASE-PROMOTING COMPLEX SUBUNIT 1"/>
    <property type="match status" value="1"/>
</dbReference>
<dbReference type="GO" id="GO:0005680">
    <property type="term" value="C:anaphase-promoting complex"/>
    <property type="evidence" value="ECO:0007669"/>
    <property type="project" value="InterPro"/>
</dbReference>
<proteinExistence type="inferred from homology"/>
<dbReference type="GO" id="GO:0060090">
    <property type="term" value="F:molecular adaptor activity"/>
    <property type="evidence" value="ECO:0007669"/>
    <property type="project" value="TreeGrafter"/>
</dbReference>
<dbReference type="InterPro" id="IPR011989">
    <property type="entry name" value="ARM-like"/>
</dbReference>
<keyword evidence="3" id="KW-0498">Mitosis</keyword>
<name>A0A8S9ZU51_9BILA</name>
<comment type="similarity">
    <text evidence="1">Belongs to the APC1 family.</text>
</comment>
<evidence type="ECO:0000313" key="7">
    <source>
        <dbReference type="Proteomes" id="UP000605970"/>
    </source>
</evidence>
<dbReference type="GO" id="GO:0031145">
    <property type="term" value="P:anaphase-promoting complex-dependent catabolic process"/>
    <property type="evidence" value="ECO:0007669"/>
    <property type="project" value="TreeGrafter"/>
</dbReference>
<reference evidence="6" key="1">
    <citation type="journal article" date="2020" name="Ecol. Evol.">
        <title>Genome structure and content of the rice root-knot nematode (Meloidogyne graminicola).</title>
        <authorList>
            <person name="Phan N.T."/>
            <person name="Danchin E.G.J."/>
            <person name="Klopp C."/>
            <person name="Perfus-Barbeoch L."/>
            <person name="Kozlowski D.K."/>
            <person name="Koutsovoulos G.D."/>
            <person name="Lopez-Roques C."/>
            <person name="Bouchez O."/>
            <person name="Zahm M."/>
            <person name="Besnard G."/>
            <person name="Bellafiore S."/>
        </authorList>
    </citation>
    <scope>NUCLEOTIDE SEQUENCE</scope>
    <source>
        <strain evidence="6">VN-18</strain>
    </source>
</reference>
<dbReference type="Gene3D" id="1.25.10.10">
    <property type="entry name" value="Leucine-rich Repeat Variant"/>
    <property type="match status" value="1"/>
</dbReference>